<reference evidence="9 10" key="1">
    <citation type="submission" date="2019-04" db="EMBL/GenBank/DDBJ databases">
        <title>Phreatobacter aquaticus sp. nov.</title>
        <authorList>
            <person name="Choi A."/>
            <person name="Baek K."/>
        </authorList>
    </citation>
    <scope>NUCLEOTIDE SEQUENCE [LARGE SCALE GENOMIC DNA]</scope>
    <source>
        <strain evidence="9 10">NMCR1094</strain>
    </source>
</reference>
<evidence type="ECO:0000256" key="7">
    <source>
        <dbReference type="ARBA" id="ARBA00023016"/>
    </source>
</evidence>
<dbReference type="RefSeq" id="WP_137101814.1">
    <property type="nucleotide sequence ID" value="NZ_CP039865.1"/>
</dbReference>
<dbReference type="AlphaFoldDB" id="A0A4D7QLK6"/>
<evidence type="ECO:0000256" key="3">
    <source>
        <dbReference type="ARBA" id="ARBA00022722"/>
    </source>
</evidence>
<dbReference type="GO" id="GO:0016787">
    <property type="term" value="F:hydrolase activity"/>
    <property type="evidence" value="ECO:0007669"/>
    <property type="project" value="UniProtKB-KW"/>
</dbReference>
<keyword evidence="6" id="KW-0694">RNA-binding</keyword>
<keyword evidence="7" id="KW-0346">Stress response</keyword>
<evidence type="ECO:0000313" key="10">
    <source>
        <dbReference type="Proteomes" id="UP000298588"/>
    </source>
</evidence>
<dbReference type="KEGG" id="paqt:E8L99_23370"/>
<proteinExistence type="inferred from homology"/>
<dbReference type="GO" id="GO:0004519">
    <property type="term" value="F:endonuclease activity"/>
    <property type="evidence" value="ECO:0007669"/>
    <property type="project" value="UniProtKB-KW"/>
</dbReference>
<evidence type="ECO:0000256" key="8">
    <source>
        <dbReference type="SAM" id="MobiDB-lite"/>
    </source>
</evidence>
<sequence length="62" mass="6936">MRSREVIARLEVDGWVKVAQAGSHVQFKHPARPGRVTVPHPKTDLPLGTLRSIEKQSGLKLR</sequence>
<gene>
    <name evidence="9" type="ORF">E8L99_23370</name>
</gene>
<keyword evidence="10" id="KW-1185">Reference proteome</keyword>
<dbReference type="SUPFAM" id="SSF54786">
    <property type="entry name" value="YcfA/nrd intein domain"/>
    <property type="match status" value="1"/>
</dbReference>
<evidence type="ECO:0000256" key="2">
    <source>
        <dbReference type="ARBA" id="ARBA00022649"/>
    </source>
</evidence>
<evidence type="ECO:0000256" key="1">
    <source>
        <dbReference type="ARBA" id="ARBA00006620"/>
    </source>
</evidence>
<dbReference type="EMBL" id="CP039865">
    <property type="protein sequence ID" value="QCK88488.1"/>
    <property type="molecule type" value="Genomic_DNA"/>
</dbReference>
<evidence type="ECO:0000256" key="6">
    <source>
        <dbReference type="ARBA" id="ARBA00022884"/>
    </source>
</evidence>
<name>A0A4D7QLK6_9HYPH</name>
<evidence type="ECO:0000313" key="9">
    <source>
        <dbReference type="EMBL" id="QCK88488.1"/>
    </source>
</evidence>
<dbReference type="Gene3D" id="3.30.920.30">
    <property type="entry name" value="Hypothetical protein"/>
    <property type="match status" value="1"/>
</dbReference>
<comment type="similarity">
    <text evidence="1">Belongs to the HicA mRNA interferase family.</text>
</comment>
<dbReference type="PANTHER" id="PTHR34873">
    <property type="entry name" value="SSR1766 PROTEIN"/>
    <property type="match status" value="1"/>
</dbReference>
<keyword evidence="2" id="KW-1277">Toxin-antitoxin system</keyword>
<protein>
    <submittedName>
        <fullName evidence="9">Type II toxin-antitoxin system HicA family toxin</fullName>
    </submittedName>
</protein>
<dbReference type="PANTHER" id="PTHR34873:SF3">
    <property type="entry name" value="ADDICTION MODULE TOXIN, HICA FAMILY"/>
    <property type="match status" value="1"/>
</dbReference>
<dbReference type="Proteomes" id="UP000298588">
    <property type="component" value="Chromosome"/>
</dbReference>
<evidence type="ECO:0000256" key="5">
    <source>
        <dbReference type="ARBA" id="ARBA00022801"/>
    </source>
</evidence>
<dbReference type="OrthoDB" id="9811409at2"/>
<keyword evidence="3" id="KW-0540">Nuclease</keyword>
<keyword evidence="4" id="KW-0255">Endonuclease</keyword>
<accession>A0A4D7QLK6</accession>
<feature type="region of interest" description="Disordered" evidence="8">
    <location>
        <begin position="30"/>
        <end position="62"/>
    </location>
</feature>
<dbReference type="Pfam" id="PF07927">
    <property type="entry name" value="HicA_toxin"/>
    <property type="match status" value="1"/>
</dbReference>
<organism evidence="9 10">
    <name type="scientific">Phreatobacter aquaticus</name>
    <dbReference type="NCBI Taxonomy" id="2570229"/>
    <lineage>
        <taxon>Bacteria</taxon>
        <taxon>Pseudomonadati</taxon>
        <taxon>Pseudomonadota</taxon>
        <taxon>Alphaproteobacteria</taxon>
        <taxon>Hyphomicrobiales</taxon>
        <taxon>Phreatobacteraceae</taxon>
        <taxon>Phreatobacter</taxon>
    </lineage>
</organism>
<keyword evidence="5" id="KW-0378">Hydrolase</keyword>
<dbReference type="InterPro" id="IPR012933">
    <property type="entry name" value="HicA_mRNA_interferase"/>
</dbReference>
<dbReference type="GO" id="GO:0003729">
    <property type="term" value="F:mRNA binding"/>
    <property type="evidence" value="ECO:0007669"/>
    <property type="project" value="InterPro"/>
</dbReference>
<evidence type="ECO:0000256" key="4">
    <source>
        <dbReference type="ARBA" id="ARBA00022759"/>
    </source>
</evidence>
<dbReference type="InterPro" id="IPR038570">
    <property type="entry name" value="HicA_sf"/>
</dbReference>